<sequence length="154" mass="17655">MKRGILKGAPRKEMNWSKIKFGEPFKGALEKFREDVQNRSDFDPISLLQFGLFMSMAVINILKENEARFGVEGQKVVNDALIKTGYEMGRQIAENVEIPLDISDIELLSFLITIVNTQAWTSLEDPKIDNDDKFSFNILWCPLQDVYSAFDCRV</sequence>
<protein>
    <submittedName>
        <fullName evidence="1">Uncharacterized protein</fullName>
    </submittedName>
</protein>
<dbReference type="AlphaFoldDB" id="X1BRE6"/>
<dbReference type="EMBL" id="BART01025171">
    <property type="protein sequence ID" value="GAG97620.1"/>
    <property type="molecule type" value="Genomic_DNA"/>
</dbReference>
<comment type="caution">
    <text evidence="1">The sequence shown here is derived from an EMBL/GenBank/DDBJ whole genome shotgun (WGS) entry which is preliminary data.</text>
</comment>
<evidence type="ECO:0000313" key="1">
    <source>
        <dbReference type="EMBL" id="GAG97620.1"/>
    </source>
</evidence>
<gene>
    <name evidence="1" type="ORF">S01H4_45244</name>
</gene>
<proteinExistence type="predicted"/>
<reference evidence="1" key="1">
    <citation type="journal article" date="2014" name="Front. Microbiol.">
        <title>High frequency of phylogenetically diverse reductive dehalogenase-homologous genes in deep subseafloor sedimentary metagenomes.</title>
        <authorList>
            <person name="Kawai M."/>
            <person name="Futagami T."/>
            <person name="Toyoda A."/>
            <person name="Takaki Y."/>
            <person name="Nishi S."/>
            <person name="Hori S."/>
            <person name="Arai W."/>
            <person name="Tsubouchi T."/>
            <person name="Morono Y."/>
            <person name="Uchiyama I."/>
            <person name="Ito T."/>
            <person name="Fujiyama A."/>
            <person name="Inagaki F."/>
            <person name="Takami H."/>
        </authorList>
    </citation>
    <scope>NUCLEOTIDE SEQUENCE</scope>
    <source>
        <strain evidence="1">Expedition CK06-06</strain>
    </source>
</reference>
<accession>X1BRE6</accession>
<name>X1BRE6_9ZZZZ</name>
<feature type="non-terminal residue" evidence="1">
    <location>
        <position position="154"/>
    </location>
</feature>
<organism evidence="1">
    <name type="scientific">marine sediment metagenome</name>
    <dbReference type="NCBI Taxonomy" id="412755"/>
    <lineage>
        <taxon>unclassified sequences</taxon>
        <taxon>metagenomes</taxon>
        <taxon>ecological metagenomes</taxon>
    </lineage>
</organism>